<dbReference type="KEGG" id="medw:NCTC10132_00113"/>
<keyword evidence="2" id="KW-1185">Reference proteome</keyword>
<evidence type="ECO:0000313" key="1">
    <source>
        <dbReference type="EMBL" id="SYV96779.1"/>
    </source>
</evidence>
<evidence type="ECO:0000313" key="2">
    <source>
        <dbReference type="Proteomes" id="UP000257559"/>
    </source>
</evidence>
<dbReference type="AlphaFoldDB" id="A0A3B0PJH5"/>
<name>A0A3B0PJH5_9BACT</name>
<feature type="non-terminal residue" evidence="1">
    <location>
        <position position="67"/>
    </location>
</feature>
<dbReference type="EMBL" id="LS991951">
    <property type="protein sequence ID" value="SYV96779.1"/>
    <property type="molecule type" value="Genomic_DNA"/>
</dbReference>
<accession>A0A3B0PJH5</accession>
<reference evidence="2" key="1">
    <citation type="submission" date="2018-06" db="EMBL/GenBank/DDBJ databases">
        <authorList>
            <consortium name="Pathogen Informatics"/>
        </authorList>
    </citation>
    <scope>NUCLEOTIDE SEQUENCE [LARGE SCALE GENOMIC DNA]</scope>
    <source>
        <strain evidence="2">NCTC10132</strain>
    </source>
</reference>
<proteinExistence type="predicted"/>
<organism evidence="1 2">
    <name type="scientific">Mycoplasmopsis edwardii</name>
    <dbReference type="NCBI Taxonomy" id="53558"/>
    <lineage>
        <taxon>Bacteria</taxon>
        <taxon>Bacillati</taxon>
        <taxon>Mycoplasmatota</taxon>
        <taxon>Mycoplasmoidales</taxon>
        <taxon>Metamycoplasmataceae</taxon>
        <taxon>Mycoplasmopsis</taxon>
    </lineage>
</organism>
<protein>
    <submittedName>
        <fullName evidence="1">Uncharacterized protein</fullName>
    </submittedName>
</protein>
<sequence>MQYEFLVYVPGKILGFNSNKTDFFAKKNYPIRVGENHYAEGNFLETFDNYDACKFFVIKNSNSDESW</sequence>
<gene>
    <name evidence="1" type="ORF">NCTC10132_00113</name>
</gene>
<dbReference type="Proteomes" id="UP000257559">
    <property type="component" value="Chromosome"/>
</dbReference>